<name>A0AA49Q3M0_9BACT</name>
<evidence type="ECO:0000256" key="8">
    <source>
        <dbReference type="ARBA" id="ARBA00022823"/>
    </source>
</evidence>
<keyword evidence="9 11" id="KW-0012">Acyltransferase</keyword>
<dbReference type="InterPro" id="IPR023213">
    <property type="entry name" value="CAT-like_dom_sf"/>
</dbReference>
<evidence type="ECO:0000256" key="6">
    <source>
        <dbReference type="ARBA" id="ARBA00022532"/>
    </source>
</evidence>
<keyword evidence="8 11" id="KW-0450">Lipoyl</keyword>
<dbReference type="SUPFAM" id="SSF52777">
    <property type="entry name" value="CoA-dependent acyltransferases"/>
    <property type="match status" value="1"/>
</dbReference>
<comment type="similarity">
    <text evidence="3 11">Belongs to the 2-oxoacid dehydrogenase family.</text>
</comment>
<dbReference type="EMBL" id="CP130612">
    <property type="protein sequence ID" value="WKW11021.1"/>
    <property type="molecule type" value="Genomic_DNA"/>
</dbReference>
<dbReference type="Pfam" id="PF02817">
    <property type="entry name" value="E3_binding"/>
    <property type="match status" value="1"/>
</dbReference>
<evidence type="ECO:0000256" key="9">
    <source>
        <dbReference type="ARBA" id="ARBA00023315"/>
    </source>
</evidence>
<accession>A0AA49Q6M1</accession>
<dbReference type="Proteomes" id="UP001229955">
    <property type="component" value="Chromosome"/>
</dbReference>
<dbReference type="EMBL" id="CP130613">
    <property type="protein sequence ID" value="WKW13931.1"/>
    <property type="molecule type" value="Genomic_DNA"/>
</dbReference>
<dbReference type="InterPro" id="IPR006255">
    <property type="entry name" value="SucB"/>
</dbReference>
<evidence type="ECO:0000256" key="11">
    <source>
        <dbReference type="RuleBase" id="RU361138"/>
    </source>
</evidence>
<dbReference type="GO" id="GO:0006099">
    <property type="term" value="P:tricarboxylic acid cycle"/>
    <property type="evidence" value="ECO:0007669"/>
    <property type="project" value="UniProtKB-UniRule"/>
</dbReference>
<feature type="domain" description="Peripheral subunit-binding (PSBD)" evidence="14">
    <location>
        <begin position="125"/>
        <end position="162"/>
    </location>
</feature>
<dbReference type="PROSITE" id="PS51826">
    <property type="entry name" value="PSBD"/>
    <property type="match status" value="1"/>
</dbReference>
<keyword evidence="6 11" id="KW-0816">Tricarboxylic acid cycle</keyword>
<dbReference type="FunFam" id="3.30.559.10:FF:000007">
    <property type="entry name" value="Dihydrolipoamide acetyltransferase component of pyruvate dehydrogenase complex"/>
    <property type="match status" value="1"/>
</dbReference>
<evidence type="ECO:0000256" key="10">
    <source>
        <dbReference type="ARBA" id="ARBA00052761"/>
    </source>
</evidence>
<evidence type="ECO:0000313" key="16">
    <source>
        <dbReference type="EMBL" id="WKW13931.1"/>
    </source>
</evidence>
<comment type="pathway">
    <text evidence="2 11">Amino-acid degradation; L-lysine degradation via saccharopine pathway; glutaryl-CoA from L-lysine: step 6/6.</text>
</comment>
<evidence type="ECO:0000259" key="13">
    <source>
        <dbReference type="PROSITE" id="PS50968"/>
    </source>
</evidence>
<feature type="region of interest" description="Disordered" evidence="12">
    <location>
        <begin position="166"/>
        <end position="203"/>
    </location>
</feature>
<evidence type="ECO:0000259" key="14">
    <source>
        <dbReference type="PROSITE" id="PS51826"/>
    </source>
</evidence>
<dbReference type="InterPro" id="IPR000089">
    <property type="entry name" value="Biotin_lipoyl"/>
</dbReference>
<feature type="domain" description="Lipoyl-binding" evidence="13">
    <location>
        <begin position="1"/>
        <end position="76"/>
    </location>
</feature>
<evidence type="ECO:0000256" key="1">
    <source>
        <dbReference type="ARBA" id="ARBA00004052"/>
    </source>
</evidence>
<dbReference type="RefSeq" id="WP_367886726.1">
    <property type="nucleotide sequence ID" value="NZ_CP130612.1"/>
</dbReference>
<dbReference type="GO" id="GO:0045252">
    <property type="term" value="C:oxoglutarate dehydrogenase complex"/>
    <property type="evidence" value="ECO:0007669"/>
    <property type="project" value="UniProtKB-UniRule"/>
</dbReference>
<dbReference type="InterPro" id="IPR011053">
    <property type="entry name" value="Single_hybrid_motif"/>
</dbReference>
<dbReference type="Gene3D" id="3.30.559.10">
    <property type="entry name" value="Chloramphenicol acetyltransferase-like domain"/>
    <property type="match status" value="1"/>
</dbReference>
<sequence>MIEIKVPPLGESITEATVSRWLKQEGEAIAVGDTLVELETDKITVEVPALNAGVLRKRLKNEGDVVQLAETLGHLEEGASAGAAPAAAAPAPSAPAAPAPGAPSAPAAPAAPAAPVAAPSTGDLRAAPSAQKLAAATGVDLSTVQGSGRGGVISKPDVVAASAAPAPTKANVPAPAPTTAPVKAAPAPAPRPEGTRETREKMTTRRKRIAENLLQAQHATAHLTTFNEIDMSAVSAVRERMKERVEKEHGVKLSFMPFFAKAACMALKAYPVVNAQIDGDSVIYKHYVNLGIAVASEQGLVVPNVKDADRMGMVGFSRAMNAVAKRARDGKLTMDDLTGGTFTITNGGVFGSLVSTPIINYPQVAILGLHKIQERPVAIDGKVEIRPMMYVALSYDHRIIDGQQAVLFLVRVKELMEDPAAMLIDD</sequence>
<protein>
    <recommendedName>
        <fullName evidence="5 11">Dihydrolipoyllysine-residue succinyltransferase component of 2-oxoglutarate dehydrogenase complex</fullName>
        <ecNumber evidence="4 11">2.3.1.61</ecNumber>
    </recommendedName>
    <alternativeName>
        <fullName evidence="11">2-oxoglutarate dehydrogenase complex component E2</fullName>
    </alternativeName>
</protein>
<dbReference type="Pfam" id="PF00198">
    <property type="entry name" value="2-oxoacid_dh"/>
    <property type="match status" value="1"/>
</dbReference>
<dbReference type="NCBIfam" id="NF004309">
    <property type="entry name" value="PRK05704.1"/>
    <property type="match status" value="1"/>
</dbReference>
<feature type="region of interest" description="Disordered" evidence="12">
    <location>
        <begin position="83"/>
        <end position="123"/>
    </location>
</feature>
<dbReference type="SUPFAM" id="SSF47005">
    <property type="entry name" value="Peripheral subunit-binding domain of 2-oxo acid dehydrogenase complex"/>
    <property type="match status" value="1"/>
</dbReference>
<feature type="compositionally biased region" description="Low complexity" evidence="12">
    <location>
        <begin position="166"/>
        <end position="186"/>
    </location>
</feature>
<comment type="catalytic activity">
    <reaction evidence="10 11">
        <text>N(6)-[(R)-dihydrolipoyl]-L-lysyl-[protein] + succinyl-CoA = N(6)-[(R)-S(8)-succinyldihydrolipoyl]-L-lysyl-[protein] + CoA</text>
        <dbReference type="Rhea" id="RHEA:15213"/>
        <dbReference type="Rhea" id="RHEA-COMP:10475"/>
        <dbReference type="Rhea" id="RHEA-COMP:20092"/>
        <dbReference type="ChEBI" id="CHEBI:57287"/>
        <dbReference type="ChEBI" id="CHEBI:57292"/>
        <dbReference type="ChEBI" id="CHEBI:83100"/>
        <dbReference type="ChEBI" id="CHEBI:83120"/>
        <dbReference type="EC" id="2.3.1.61"/>
    </reaction>
</comment>
<reference evidence="15" key="1">
    <citation type="submission" date="2023-07" db="EMBL/GenBank/DDBJ databases">
        <authorList>
            <person name="Haufschild T."/>
            <person name="Kallscheuer N."/>
            <person name="Hammer J."/>
            <person name="Kohn T."/>
            <person name="Kabuu M."/>
            <person name="Jogler M."/>
            <person name="Wohfarth N."/>
            <person name="Heuer A."/>
            <person name="Rohde M."/>
            <person name="van Teeseling M.C.F."/>
            <person name="Jogler C."/>
        </authorList>
    </citation>
    <scope>NUCLEOTIDE SEQUENCE</scope>
    <source>
        <strain evidence="15">Strain 138</strain>
        <strain evidence="16">Strain 318</strain>
    </source>
</reference>
<proteinExistence type="inferred from homology"/>
<dbReference type="Gene3D" id="4.10.320.10">
    <property type="entry name" value="E3-binding domain"/>
    <property type="match status" value="1"/>
</dbReference>
<dbReference type="InterPro" id="IPR003016">
    <property type="entry name" value="2-oxoA_DH_lipoyl-BS"/>
</dbReference>
<evidence type="ECO:0000256" key="7">
    <source>
        <dbReference type="ARBA" id="ARBA00022679"/>
    </source>
</evidence>
<keyword evidence="17" id="KW-1185">Reference proteome</keyword>
<feature type="compositionally biased region" description="Basic and acidic residues" evidence="12">
    <location>
        <begin position="193"/>
        <end position="203"/>
    </location>
</feature>
<dbReference type="PANTHER" id="PTHR43416:SF5">
    <property type="entry name" value="DIHYDROLIPOYLLYSINE-RESIDUE SUCCINYLTRANSFERASE COMPONENT OF 2-OXOGLUTARATE DEHYDROGENASE COMPLEX, MITOCHONDRIAL"/>
    <property type="match status" value="1"/>
</dbReference>
<dbReference type="GO" id="GO:0004149">
    <property type="term" value="F:dihydrolipoyllysine-residue succinyltransferase activity"/>
    <property type="evidence" value="ECO:0007669"/>
    <property type="project" value="UniProtKB-UniRule"/>
</dbReference>
<comment type="cofactor">
    <cofactor evidence="11">
        <name>(R)-lipoate</name>
        <dbReference type="ChEBI" id="CHEBI:83088"/>
    </cofactor>
    <text evidence="11">Binds 1 lipoyl cofactor covalently.</text>
</comment>
<dbReference type="PROSITE" id="PS00189">
    <property type="entry name" value="LIPOYL"/>
    <property type="match status" value="1"/>
</dbReference>
<gene>
    <name evidence="15" type="primary">odhB</name>
    <name evidence="15" type="ORF">Strain138_000255</name>
    <name evidence="16" type="ORF">Strain318_000255</name>
</gene>
<dbReference type="InterPro" id="IPR050537">
    <property type="entry name" value="2-oxoacid_dehydrogenase"/>
</dbReference>
<dbReference type="NCBIfam" id="TIGR01347">
    <property type="entry name" value="sucB"/>
    <property type="match status" value="1"/>
</dbReference>
<evidence type="ECO:0000256" key="5">
    <source>
        <dbReference type="ARBA" id="ARBA00019511"/>
    </source>
</evidence>
<evidence type="ECO:0000256" key="4">
    <source>
        <dbReference type="ARBA" id="ARBA00012945"/>
    </source>
</evidence>
<evidence type="ECO:0000256" key="2">
    <source>
        <dbReference type="ARBA" id="ARBA00005145"/>
    </source>
</evidence>
<dbReference type="GO" id="GO:0005829">
    <property type="term" value="C:cytosol"/>
    <property type="evidence" value="ECO:0007669"/>
    <property type="project" value="TreeGrafter"/>
</dbReference>
<feature type="compositionally biased region" description="Low complexity" evidence="12">
    <location>
        <begin position="104"/>
        <end position="119"/>
    </location>
</feature>
<dbReference type="GO" id="GO:0033512">
    <property type="term" value="P:L-lysine catabolic process to acetyl-CoA via saccharopine"/>
    <property type="evidence" value="ECO:0007669"/>
    <property type="project" value="UniProtKB-UniRule"/>
</dbReference>
<dbReference type="InterPro" id="IPR004167">
    <property type="entry name" value="PSBD"/>
</dbReference>
<dbReference type="PROSITE" id="PS50968">
    <property type="entry name" value="BIOTINYL_LIPOYL"/>
    <property type="match status" value="1"/>
</dbReference>
<evidence type="ECO:0000313" key="15">
    <source>
        <dbReference type="EMBL" id="WKW11021.1"/>
    </source>
</evidence>
<dbReference type="SUPFAM" id="SSF51230">
    <property type="entry name" value="Single hybrid motif"/>
    <property type="match status" value="1"/>
</dbReference>
<organism evidence="15">
    <name type="scientific">Pseudogemmatithrix spongiicola</name>
    <dbReference type="NCBI Taxonomy" id="3062599"/>
    <lineage>
        <taxon>Bacteria</taxon>
        <taxon>Pseudomonadati</taxon>
        <taxon>Gemmatimonadota</taxon>
        <taxon>Gemmatimonadia</taxon>
        <taxon>Gemmatimonadales</taxon>
        <taxon>Gemmatimonadaceae</taxon>
        <taxon>Pseudogemmatithrix</taxon>
    </lineage>
</organism>
<dbReference type="EC" id="2.3.1.61" evidence="4 11"/>
<comment type="function">
    <text evidence="1 11">E2 component of the 2-oxoglutarate dehydrogenase (OGDH) complex which catalyzes the second step in the conversion of 2-oxoglutarate to succinyl-CoA and CO(2).</text>
</comment>
<dbReference type="KEGG" id="pspc:Strain318_000255"/>
<dbReference type="InterPro" id="IPR001078">
    <property type="entry name" value="2-oxoacid_DH_actylTfrase"/>
</dbReference>
<accession>A0AA49Q3M0</accession>
<evidence type="ECO:0000256" key="12">
    <source>
        <dbReference type="SAM" id="MobiDB-lite"/>
    </source>
</evidence>
<feature type="compositionally biased region" description="Pro residues" evidence="12">
    <location>
        <begin position="92"/>
        <end position="103"/>
    </location>
</feature>
<keyword evidence="7 11" id="KW-0808">Transferase</keyword>
<evidence type="ECO:0000313" key="17">
    <source>
        <dbReference type="Proteomes" id="UP001229955"/>
    </source>
</evidence>
<dbReference type="Pfam" id="PF00364">
    <property type="entry name" value="Biotin_lipoyl"/>
    <property type="match status" value="1"/>
</dbReference>
<dbReference type="Gene3D" id="2.40.50.100">
    <property type="match status" value="1"/>
</dbReference>
<dbReference type="InterPro" id="IPR036625">
    <property type="entry name" value="E3-bd_dom_sf"/>
</dbReference>
<dbReference type="AlphaFoldDB" id="A0AA49Q3M0"/>
<evidence type="ECO:0000256" key="3">
    <source>
        <dbReference type="ARBA" id="ARBA00007317"/>
    </source>
</evidence>
<dbReference type="PANTHER" id="PTHR43416">
    <property type="entry name" value="DIHYDROLIPOYLLYSINE-RESIDUE SUCCINYLTRANSFERASE COMPONENT OF 2-OXOGLUTARATE DEHYDROGENASE COMPLEX, MITOCHONDRIAL-RELATED"/>
    <property type="match status" value="1"/>
</dbReference>
<dbReference type="CDD" id="cd06849">
    <property type="entry name" value="lipoyl_domain"/>
    <property type="match status" value="1"/>
</dbReference>